<sequence length="166" mass="20159">MGKRSRKKQEIRAQGQQKIELKFNDGITDYIAAIIILAFIFLIVWCFYDDTPAPRYVSYHNYHYYYNTTIYFKAKIKNTHKINHSDEYGKSKYRYEITWHGWDPEYKRYDDITCTTITSKEKAYQKGDILAFLEHNERDARDCRIPTKNPESVYLYLKWYLSKLFR</sequence>
<evidence type="ECO:0000313" key="2">
    <source>
        <dbReference type="EMBL" id="WFN96667.1"/>
    </source>
</evidence>
<evidence type="ECO:0000256" key="1">
    <source>
        <dbReference type="SAM" id="Phobius"/>
    </source>
</evidence>
<keyword evidence="1" id="KW-0472">Membrane</keyword>
<evidence type="ECO:0000313" key="3">
    <source>
        <dbReference type="Proteomes" id="UP001222680"/>
    </source>
</evidence>
<dbReference type="RefSeq" id="WP_128574064.1">
    <property type="nucleotide sequence ID" value="NZ_AP028097.1"/>
</dbReference>
<dbReference type="EMBL" id="CP092014">
    <property type="protein sequence ID" value="WFN96667.1"/>
    <property type="molecule type" value="Genomic_DNA"/>
</dbReference>
<proteinExistence type="predicted"/>
<evidence type="ECO:0008006" key="4">
    <source>
        <dbReference type="Google" id="ProtNLM"/>
    </source>
</evidence>
<accession>A0ABY8GH75</accession>
<dbReference type="Proteomes" id="UP001222680">
    <property type="component" value="Chromosome"/>
</dbReference>
<organism evidence="2 3">
    <name type="scientific">Edwardsiella ictaluri</name>
    <dbReference type="NCBI Taxonomy" id="67780"/>
    <lineage>
        <taxon>Bacteria</taxon>
        <taxon>Pseudomonadati</taxon>
        <taxon>Pseudomonadota</taxon>
        <taxon>Gammaproteobacteria</taxon>
        <taxon>Enterobacterales</taxon>
        <taxon>Hafniaceae</taxon>
        <taxon>Edwardsiella</taxon>
    </lineage>
</organism>
<name>A0ABY8GH75_EDWIC</name>
<keyword evidence="3" id="KW-1185">Reference proteome</keyword>
<reference evidence="2 3" key="1">
    <citation type="submission" date="2022-02" db="EMBL/GenBank/DDBJ databases">
        <title>Phenotypic, genotypic and serological characterization of Edwardsiella ictaluri from catfish and ornamental fish species.</title>
        <authorList>
            <person name="Rose D."/>
            <person name="Tekedar H.C."/>
            <person name="Waldbieser G.C."/>
            <person name="Aarattuthodi S."/>
            <person name="Griffin M.J."/>
        </authorList>
    </citation>
    <scope>NUCLEOTIDE SEQUENCE [LARGE SCALE GENOMIC DNA]</scope>
    <source>
        <strain evidence="2 3">13 TAL-140 K3</strain>
    </source>
</reference>
<keyword evidence="1" id="KW-1133">Transmembrane helix</keyword>
<protein>
    <recommendedName>
        <fullName evidence="4">DUF3592 domain-containing protein</fullName>
    </recommendedName>
</protein>
<feature type="transmembrane region" description="Helical" evidence="1">
    <location>
        <begin position="30"/>
        <end position="48"/>
    </location>
</feature>
<keyword evidence="1" id="KW-0812">Transmembrane</keyword>
<dbReference type="GeneID" id="69539462"/>
<gene>
    <name evidence="2" type="ORF">MAY91_00270</name>
</gene>